<comment type="caution">
    <text evidence="2">The sequence shown here is derived from an EMBL/GenBank/DDBJ whole genome shotgun (WGS) entry which is preliminary data.</text>
</comment>
<feature type="domain" description="HTH cro/C1-type" evidence="1">
    <location>
        <begin position="14"/>
        <end position="68"/>
    </location>
</feature>
<dbReference type="RefSeq" id="WP_390363158.1">
    <property type="nucleotide sequence ID" value="NZ_JBHTKJ010000037.1"/>
</dbReference>
<dbReference type="EMBL" id="JBHTKJ010000037">
    <property type="protein sequence ID" value="MFD1039498.1"/>
    <property type="molecule type" value="Genomic_DNA"/>
</dbReference>
<dbReference type="Proteomes" id="UP001597040">
    <property type="component" value="Unassembled WGS sequence"/>
</dbReference>
<organism evidence="2 3">
    <name type="scientific">Virgibacillus byunsanensis</name>
    <dbReference type="NCBI Taxonomy" id="570945"/>
    <lineage>
        <taxon>Bacteria</taxon>
        <taxon>Bacillati</taxon>
        <taxon>Bacillota</taxon>
        <taxon>Bacilli</taxon>
        <taxon>Bacillales</taxon>
        <taxon>Bacillaceae</taxon>
        <taxon>Virgibacillus</taxon>
    </lineage>
</organism>
<dbReference type="SUPFAM" id="SSF47413">
    <property type="entry name" value="lambda repressor-like DNA-binding domains"/>
    <property type="match status" value="1"/>
</dbReference>
<dbReference type="InterPro" id="IPR001387">
    <property type="entry name" value="Cro/C1-type_HTH"/>
</dbReference>
<protein>
    <submittedName>
        <fullName evidence="2">Helix-turn-helix transcriptional regulator</fullName>
    </submittedName>
</protein>
<evidence type="ECO:0000259" key="1">
    <source>
        <dbReference type="PROSITE" id="PS50943"/>
    </source>
</evidence>
<sequence>MDQNQLINKISARMKLVRVENNLTQERMSSMLGISKKTLVQIEKKRSHANWTTTIALCALFRKSEVIQHTLGENVMEVVEDTAHKIG</sequence>
<proteinExistence type="predicted"/>
<dbReference type="PROSITE" id="PS50943">
    <property type="entry name" value="HTH_CROC1"/>
    <property type="match status" value="1"/>
</dbReference>
<evidence type="ECO:0000313" key="3">
    <source>
        <dbReference type="Proteomes" id="UP001597040"/>
    </source>
</evidence>
<dbReference type="CDD" id="cd00093">
    <property type="entry name" value="HTH_XRE"/>
    <property type="match status" value="1"/>
</dbReference>
<keyword evidence="3" id="KW-1185">Reference proteome</keyword>
<dbReference type="Gene3D" id="1.10.260.40">
    <property type="entry name" value="lambda repressor-like DNA-binding domains"/>
    <property type="match status" value="1"/>
</dbReference>
<evidence type="ECO:0000313" key="2">
    <source>
        <dbReference type="EMBL" id="MFD1039498.1"/>
    </source>
</evidence>
<dbReference type="InterPro" id="IPR010982">
    <property type="entry name" value="Lambda_DNA-bd_dom_sf"/>
</dbReference>
<dbReference type="Pfam" id="PF12844">
    <property type="entry name" value="HTH_19"/>
    <property type="match status" value="1"/>
</dbReference>
<dbReference type="SMART" id="SM00530">
    <property type="entry name" value="HTH_XRE"/>
    <property type="match status" value="1"/>
</dbReference>
<name>A0ABW3LN19_9BACI</name>
<accession>A0ABW3LN19</accession>
<gene>
    <name evidence="2" type="ORF">ACFQ3N_14000</name>
</gene>
<reference evidence="3" key="1">
    <citation type="journal article" date="2019" name="Int. J. Syst. Evol. Microbiol.">
        <title>The Global Catalogue of Microorganisms (GCM) 10K type strain sequencing project: providing services to taxonomists for standard genome sequencing and annotation.</title>
        <authorList>
            <consortium name="The Broad Institute Genomics Platform"/>
            <consortium name="The Broad Institute Genome Sequencing Center for Infectious Disease"/>
            <person name="Wu L."/>
            <person name="Ma J."/>
        </authorList>
    </citation>
    <scope>NUCLEOTIDE SEQUENCE [LARGE SCALE GENOMIC DNA]</scope>
    <source>
        <strain evidence="3">CCUG 56754</strain>
    </source>
</reference>